<feature type="compositionally biased region" description="Acidic residues" evidence="5">
    <location>
        <begin position="51"/>
        <end position="71"/>
    </location>
</feature>
<keyword evidence="3" id="KW-0966">Cell projection</keyword>
<feature type="compositionally biased region" description="Low complexity" evidence="5">
    <location>
        <begin position="81"/>
        <end position="94"/>
    </location>
</feature>
<evidence type="ECO:0000313" key="7">
    <source>
        <dbReference type="EMBL" id="KAI6652796.1"/>
    </source>
</evidence>
<feature type="region of interest" description="Disordered" evidence="5">
    <location>
        <begin position="1"/>
        <end position="139"/>
    </location>
</feature>
<keyword evidence="2 4" id="KW-0175">Coiled coil</keyword>
<dbReference type="Pfam" id="PF13870">
    <property type="entry name" value="CCDC113_CCDC96_CC"/>
    <property type="match status" value="1"/>
</dbReference>
<organism evidence="7 8">
    <name type="scientific">Oopsacas minuta</name>
    <dbReference type="NCBI Taxonomy" id="111878"/>
    <lineage>
        <taxon>Eukaryota</taxon>
        <taxon>Metazoa</taxon>
        <taxon>Porifera</taxon>
        <taxon>Hexactinellida</taxon>
        <taxon>Hexasterophora</taxon>
        <taxon>Lyssacinosida</taxon>
        <taxon>Leucopsacidae</taxon>
        <taxon>Oopsacas</taxon>
    </lineage>
</organism>
<comment type="subcellular location">
    <subcellularLocation>
        <location evidence="1">Cell projection</location>
        <location evidence="1">Cilium</location>
    </subcellularLocation>
</comment>
<proteinExistence type="predicted"/>
<feature type="compositionally biased region" description="Basic and acidic residues" evidence="5">
    <location>
        <begin position="1"/>
        <end position="12"/>
    </location>
</feature>
<dbReference type="GO" id="GO:0036064">
    <property type="term" value="C:ciliary basal body"/>
    <property type="evidence" value="ECO:0007669"/>
    <property type="project" value="TreeGrafter"/>
</dbReference>
<dbReference type="Proteomes" id="UP001165289">
    <property type="component" value="Unassembled WGS sequence"/>
</dbReference>
<gene>
    <name evidence="7" type="ORF">LOD99_4182</name>
</gene>
<feature type="compositionally biased region" description="Basic and acidic residues" evidence="5">
    <location>
        <begin position="194"/>
        <end position="206"/>
    </location>
</feature>
<reference evidence="7 8" key="1">
    <citation type="journal article" date="2023" name="BMC Biol.">
        <title>The compact genome of the sponge Oopsacas minuta (Hexactinellida) is lacking key metazoan core genes.</title>
        <authorList>
            <person name="Santini S."/>
            <person name="Schenkelaars Q."/>
            <person name="Jourda C."/>
            <person name="Duchesne M."/>
            <person name="Belahbib H."/>
            <person name="Rocher C."/>
            <person name="Selva M."/>
            <person name="Riesgo A."/>
            <person name="Vervoort M."/>
            <person name="Leys S.P."/>
            <person name="Kodjabachian L."/>
            <person name="Le Bivic A."/>
            <person name="Borchiellini C."/>
            <person name="Claverie J.M."/>
            <person name="Renard E."/>
        </authorList>
    </citation>
    <scope>NUCLEOTIDE SEQUENCE [LARGE SCALE GENOMIC DNA]</scope>
    <source>
        <strain evidence="7">SPO-2</strain>
    </source>
</reference>
<comment type="caution">
    <text evidence="7">The sequence shown here is derived from an EMBL/GenBank/DDBJ whole genome shotgun (WGS) entry which is preliminary data.</text>
</comment>
<feature type="coiled-coil region" evidence="4">
    <location>
        <begin position="211"/>
        <end position="244"/>
    </location>
</feature>
<evidence type="ECO:0000256" key="1">
    <source>
        <dbReference type="ARBA" id="ARBA00004138"/>
    </source>
</evidence>
<feature type="compositionally biased region" description="Low complexity" evidence="5">
    <location>
        <begin position="32"/>
        <end position="41"/>
    </location>
</feature>
<evidence type="ECO:0000256" key="4">
    <source>
        <dbReference type="SAM" id="Coils"/>
    </source>
</evidence>
<accession>A0AAV7JXN5</accession>
<sequence>MSETKLETHLEDEVTPVEDTAVPNTEGEQADPSTEPTTDPVTEPEHVDPVLEPEVETTADPVAEQETDTVSEDIPKVESADPPSDTTVPTVPSSLPEVDVSPTEEVDKPNEDSSIIVPIEETSFEMKTSSGKSLTEPHPTLADIREEVESPGTTTLTTKSYDNLDQTSLVVVTSFVNLNGNEDIPEIRPSTPRVADESAEPVRSEEELGGADDMADLLEELNLLKEEEEKAASENSQLQHKLVEHFRSKRSDERVGTAGDVERERGVTDYEQRYDKYLSVLQERQAESEKMKEYSDMLLETACETERERGAELESVFKEDGVHKRDSMLAAIDSRTGRQMTVELVEKILSDEIKKGTEVRNIRLENIKLSRNLGKKEEQLRQKEEVAEGLHMIEFEQLKIEHQKNNERCEDKNEDINRLRGKITRTVQVLTHIKEKLHFVANENGTLREQLADSDIQVSLMRDRLTYVKQSRDKLRGDNLRHQEKGGLVNQKKLLRDLEDRNDLSTELEARLGQLRKRHAELGQLSAGIKQKITQAKVSGSFSVLQVPH</sequence>
<evidence type="ECO:0000259" key="6">
    <source>
        <dbReference type="Pfam" id="PF13870"/>
    </source>
</evidence>
<evidence type="ECO:0000256" key="2">
    <source>
        <dbReference type="ARBA" id="ARBA00023054"/>
    </source>
</evidence>
<protein>
    <submittedName>
        <fullName evidence="7">Coiled-coil domain-containing protein 96</fullName>
    </submittedName>
</protein>
<name>A0AAV7JXN5_9METZ</name>
<feature type="domain" description="CCDC113/CCDC96 coiled-coil" evidence="6">
    <location>
        <begin position="354"/>
        <end position="523"/>
    </location>
</feature>
<dbReference type="PANTHER" id="PTHR15654:SF1">
    <property type="entry name" value="COILED-COIL DOMAIN-CONTAINING PROTEIN 96"/>
    <property type="match status" value="1"/>
</dbReference>
<evidence type="ECO:0000313" key="8">
    <source>
        <dbReference type="Proteomes" id="UP001165289"/>
    </source>
</evidence>
<dbReference type="EMBL" id="JAKMXF010000297">
    <property type="protein sequence ID" value="KAI6652796.1"/>
    <property type="molecule type" value="Genomic_DNA"/>
</dbReference>
<keyword evidence="8" id="KW-1185">Reference proteome</keyword>
<feature type="coiled-coil region" evidence="4">
    <location>
        <begin position="366"/>
        <end position="419"/>
    </location>
</feature>
<dbReference type="InterPro" id="IPR051885">
    <property type="entry name" value="CC_CF"/>
</dbReference>
<dbReference type="GO" id="GO:0060271">
    <property type="term" value="P:cilium assembly"/>
    <property type="evidence" value="ECO:0007669"/>
    <property type="project" value="TreeGrafter"/>
</dbReference>
<dbReference type="GO" id="GO:0005930">
    <property type="term" value="C:axoneme"/>
    <property type="evidence" value="ECO:0007669"/>
    <property type="project" value="TreeGrafter"/>
</dbReference>
<feature type="region of interest" description="Disordered" evidence="5">
    <location>
        <begin position="181"/>
        <end position="210"/>
    </location>
</feature>
<dbReference type="InterPro" id="IPR025254">
    <property type="entry name" value="CCDC113/CCDC96_CC"/>
</dbReference>
<evidence type="ECO:0000256" key="5">
    <source>
        <dbReference type="SAM" id="MobiDB-lite"/>
    </source>
</evidence>
<dbReference type="PANTHER" id="PTHR15654">
    <property type="entry name" value="COILED-COIL DOMAIN-CONTAINING PROTEIN 113-RELATED"/>
    <property type="match status" value="1"/>
</dbReference>
<evidence type="ECO:0000256" key="3">
    <source>
        <dbReference type="ARBA" id="ARBA00023273"/>
    </source>
</evidence>
<dbReference type="AlphaFoldDB" id="A0AAV7JXN5"/>